<dbReference type="PANTHER" id="PTHR30603:SF60">
    <property type="entry name" value="RNA POLYMERASE SIGMA FACTOR RPOD"/>
    <property type="match status" value="1"/>
</dbReference>
<evidence type="ECO:0000256" key="4">
    <source>
        <dbReference type="ARBA" id="ARBA00023163"/>
    </source>
</evidence>
<feature type="domain" description="RNA polymerase sigma-70" evidence="5">
    <location>
        <begin position="207"/>
        <end position="220"/>
    </location>
</feature>
<dbReference type="GO" id="GO:0016987">
    <property type="term" value="F:sigma factor activity"/>
    <property type="evidence" value="ECO:0007669"/>
    <property type="project" value="UniProtKB-KW"/>
</dbReference>
<dbReference type="AlphaFoldDB" id="A0A177N4J4"/>
<evidence type="ECO:0000256" key="3">
    <source>
        <dbReference type="ARBA" id="ARBA00023125"/>
    </source>
</evidence>
<comment type="caution">
    <text evidence="6">The sequence shown here is derived from an EMBL/GenBank/DDBJ whole genome shotgun (WGS) entry which is preliminary data.</text>
</comment>
<dbReference type="NCBIfam" id="TIGR02937">
    <property type="entry name" value="sigma70-ECF"/>
    <property type="match status" value="1"/>
</dbReference>
<name>A0A177N4J4_9GAMM</name>
<proteinExistence type="predicted"/>
<dbReference type="EMBL" id="LUUI01000125">
    <property type="protein sequence ID" value="OAI12947.1"/>
    <property type="molecule type" value="Genomic_DNA"/>
</dbReference>
<dbReference type="InterPro" id="IPR036388">
    <property type="entry name" value="WH-like_DNA-bd_sf"/>
</dbReference>
<dbReference type="CDD" id="cd06171">
    <property type="entry name" value="Sigma70_r4"/>
    <property type="match status" value="1"/>
</dbReference>
<dbReference type="PANTHER" id="PTHR30603">
    <property type="entry name" value="RNA POLYMERASE SIGMA FACTOR RPO"/>
    <property type="match status" value="1"/>
</dbReference>
<dbReference type="Gene3D" id="1.20.120.1810">
    <property type="match status" value="1"/>
</dbReference>
<keyword evidence="7" id="KW-1185">Reference proteome</keyword>
<dbReference type="InterPro" id="IPR007630">
    <property type="entry name" value="RNA_pol_sigma70_r4"/>
</dbReference>
<dbReference type="InterPro" id="IPR000943">
    <property type="entry name" value="RNA_pol_sigma70"/>
</dbReference>
<dbReference type="InterPro" id="IPR050239">
    <property type="entry name" value="Sigma-70_RNA_pol_init_factors"/>
</dbReference>
<evidence type="ECO:0000313" key="6">
    <source>
        <dbReference type="EMBL" id="OAI12947.1"/>
    </source>
</evidence>
<evidence type="ECO:0000256" key="2">
    <source>
        <dbReference type="ARBA" id="ARBA00023082"/>
    </source>
</evidence>
<evidence type="ECO:0000313" key="7">
    <source>
        <dbReference type="Proteomes" id="UP000078476"/>
    </source>
</evidence>
<dbReference type="OrthoDB" id="743114at2"/>
<dbReference type="GO" id="GO:0006352">
    <property type="term" value="P:DNA-templated transcription initiation"/>
    <property type="evidence" value="ECO:0007669"/>
    <property type="project" value="InterPro"/>
</dbReference>
<dbReference type="RefSeq" id="WP_066984798.1">
    <property type="nucleotide sequence ID" value="NZ_LUUI01000125.1"/>
</dbReference>
<keyword evidence="4" id="KW-0804">Transcription</keyword>
<dbReference type="InterPro" id="IPR013324">
    <property type="entry name" value="RNA_pol_sigma_r3/r4-like"/>
</dbReference>
<dbReference type="Pfam" id="PF04545">
    <property type="entry name" value="Sigma70_r4"/>
    <property type="match status" value="1"/>
</dbReference>
<dbReference type="InterPro" id="IPR007627">
    <property type="entry name" value="RNA_pol_sigma70_r2"/>
</dbReference>
<organism evidence="6 7">
    <name type="scientific">Methylomonas lenta</name>
    <dbReference type="NCBI Taxonomy" id="980561"/>
    <lineage>
        <taxon>Bacteria</taxon>
        <taxon>Pseudomonadati</taxon>
        <taxon>Pseudomonadota</taxon>
        <taxon>Gammaproteobacteria</taxon>
        <taxon>Methylococcales</taxon>
        <taxon>Methylococcaceae</taxon>
        <taxon>Methylomonas</taxon>
    </lineage>
</organism>
<accession>A0A177N4J4</accession>
<keyword evidence="2" id="KW-0731">Sigma factor</keyword>
<dbReference type="STRING" id="980561.A1359_01400"/>
<dbReference type="Proteomes" id="UP000078476">
    <property type="component" value="Unassembled WGS sequence"/>
</dbReference>
<dbReference type="Gene3D" id="1.10.10.10">
    <property type="entry name" value="Winged helix-like DNA-binding domain superfamily/Winged helix DNA-binding domain"/>
    <property type="match status" value="1"/>
</dbReference>
<dbReference type="InterPro" id="IPR014284">
    <property type="entry name" value="RNA_pol_sigma-70_dom"/>
</dbReference>
<gene>
    <name evidence="6" type="ORF">A1359_01400</name>
</gene>
<evidence type="ECO:0000256" key="1">
    <source>
        <dbReference type="ARBA" id="ARBA00023015"/>
    </source>
</evidence>
<keyword evidence="3" id="KW-0238">DNA-binding</keyword>
<sequence>MTALSELDNQISIPAKDTEQVVLACRVEQARQQLLLLLLENQQVAGLIAKQLLKDLKKGTDFSEIILIKNNEEYKHALQLFMTAYSSPASSENLFMVDNLPLKNLVVQKTGFVQHDDFSSLGIEGFVDPASELMYGLHFLPVYLLEIADFIDKQFAKSTDIDASYTTKIRSYRTELKHLRQEMIASNTGLVAFVVHKYKANTLSFDDLMQEGLVGLIKAVDRFDPQRGNCFSTYAIYWIRQAISRLIVKQDKVVPLPVALAEKSSGIFEVMRKCFLQNERWPTLVELKACCDLSEQEIKTISGYYQSTYVTDNGSDEENDEMSIMEKMQQQQFSQPLDDLIGSDLATYMDRAVATLPEKQAIILSMRFGLKNHTEMTLQAVADQLQVTRERVRQIQNEALVKLKQQFGFDLMLFLEPNDT</sequence>
<dbReference type="PROSITE" id="PS00715">
    <property type="entry name" value="SIGMA70_1"/>
    <property type="match status" value="1"/>
</dbReference>
<protein>
    <submittedName>
        <fullName evidence="6">RNA polymerase subunit sigma-32</fullName>
    </submittedName>
</protein>
<dbReference type="SUPFAM" id="SSF88659">
    <property type="entry name" value="Sigma3 and sigma4 domains of RNA polymerase sigma factors"/>
    <property type="match status" value="1"/>
</dbReference>
<reference evidence="6 7" key="1">
    <citation type="submission" date="2016-03" db="EMBL/GenBank/DDBJ databases">
        <authorList>
            <person name="Ploux O."/>
        </authorList>
    </citation>
    <scope>NUCLEOTIDE SEQUENCE [LARGE SCALE GENOMIC DNA]</scope>
    <source>
        <strain evidence="6 7">R-45370</strain>
    </source>
</reference>
<evidence type="ECO:0000259" key="5">
    <source>
        <dbReference type="PROSITE" id="PS00715"/>
    </source>
</evidence>
<dbReference type="PRINTS" id="PR00046">
    <property type="entry name" value="SIGMA70FCT"/>
</dbReference>
<dbReference type="Pfam" id="PF04542">
    <property type="entry name" value="Sigma70_r2"/>
    <property type="match status" value="1"/>
</dbReference>
<keyword evidence="1" id="KW-0805">Transcription regulation</keyword>
<dbReference type="GO" id="GO:0003677">
    <property type="term" value="F:DNA binding"/>
    <property type="evidence" value="ECO:0007669"/>
    <property type="project" value="UniProtKB-KW"/>
</dbReference>
<dbReference type="InterPro" id="IPR013325">
    <property type="entry name" value="RNA_pol_sigma_r2"/>
</dbReference>
<dbReference type="SUPFAM" id="SSF88946">
    <property type="entry name" value="Sigma2 domain of RNA polymerase sigma factors"/>
    <property type="match status" value="1"/>
</dbReference>